<organism evidence="8 9">
    <name type="scientific">Asparagus officinalis</name>
    <name type="common">Garden asparagus</name>
    <dbReference type="NCBI Taxonomy" id="4686"/>
    <lineage>
        <taxon>Eukaryota</taxon>
        <taxon>Viridiplantae</taxon>
        <taxon>Streptophyta</taxon>
        <taxon>Embryophyta</taxon>
        <taxon>Tracheophyta</taxon>
        <taxon>Spermatophyta</taxon>
        <taxon>Magnoliopsida</taxon>
        <taxon>Liliopsida</taxon>
        <taxon>Asparagales</taxon>
        <taxon>Asparagaceae</taxon>
        <taxon>Asparagoideae</taxon>
        <taxon>Asparagus</taxon>
    </lineage>
</organism>
<evidence type="ECO:0000256" key="3">
    <source>
        <dbReference type="ARBA" id="ARBA00022525"/>
    </source>
</evidence>
<feature type="signal peptide" evidence="6">
    <location>
        <begin position="1"/>
        <end position="23"/>
    </location>
</feature>
<dbReference type="EMBL" id="CM007383">
    <property type="protein sequence ID" value="ONK76160.1"/>
    <property type="molecule type" value="Genomic_DNA"/>
</dbReference>
<evidence type="ECO:0000256" key="2">
    <source>
        <dbReference type="ARBA" id="ARBA00008127"/>
    </source>
</evidence>
<protein>
    <recommendedName>
        <fullName evidence="6">Epidermal patterning factor-like protein</fullName>
    </recommendedName>
</protein>
<keyword evidence="6" id="KW-0217">Developmental protein</keyword>
<keyword evidence="4 6" id="KW-0732">Signal</keyword>
<comment type="similarity">
    <text evidence="2 6">Belongs to the plant cysteine rich small secretory peptide family. Epidermal patterning factor subfamily.</text>
</comment>
<dbReference type="OrthoDB" id="614712at2759"/>
<feature type="chain" id="PRO_5027162321" description="Epidermal patterning factor-like protein" evidence="6">
    <location>
        <begin position="24"/>
        <end position="120"/>
    </location>
</feature>
<keyword evidence="9" id="KW-1185">Reference proteome</keyword>
<evidence type="ECO:0000313" key="8">
    <source>
        <dbReference type="EMBL" id="ONK76160.1"/>
    </source>
</evidence>
<comment type="subcellular location">
    <subcellularLocation>
        <location evidence="1 6">Secreted</location>
    </subcellularLocation>
</comment>
<evidence type="ECO:0000256" key="4">
    <source>
        <dbReference type="ARBA" id="ARBA00022729"/>
    </source>
</evidence>
<evidence type="ECO:0000256" key="1">
    <source>
        <dbReference type="ARBA" id="ARBA00004613"/>
    </source>
</evidence>
<comment type="function">
    <text evidence="6">Controls stomatal patterning.</text>
</comment>
<proteinExistence type="inferred from homology"/>
<dbReference type="Proteomes" id="UP000243459">
    <property type="component" value="Chromosome 3"/>
</dbReference>
<feature type="compositionally biased region" description="Polar residues" evidence="7">
    <location>
        <begin position="85"/>
        <end position="105"/>
    </location>
</feature>
<dbReference type="OMA" id="RCEGKCR"/>
<evidence type="ECO:0000256" key="6">
    <source>
        <dbReference type="RuleBase" id="RU367102"/>
    </source>
</evidence>
<evidence type="ECO:0000256" key="7">
    <source>
        <dbReference type="SAM" id="MobiDB-lite"/>
    </source>
</evidence>
<feature type="region of interest" description="Disordered" evidence="7">
    <location>
        <begin position="76"/>
        <end position="105"/>
    </location>
</feature>
<evidence type="ECO:0000313" key="9">
    <source>
        <dbReference type="Proteomes" id="UP000243459"/>
    </source>
</evidence>
<dbReference type="Gramene" id="ONK76160">
    <property type="protein sequence ID" value="ONK76160"/>
    <property type="gene ID" value="A4U43_C03F24570"/>
</dbReference>
<dbReference type="PANTHER" id="PTHR33109">
    <property type="entry name" value="EPIDERMAL PATTERNING FACTOR-LIKE PROTEIN 4"/>
    <property type="match status" value="1"/>
</dbReference>
<sequence length="120" mass="12993">MGVHFLCSTLSVFLLLSSTQVEARQLVEASEVAEEGGEMKMTVEGAMIGSRPPSCERRCISCSHCEAVQVPLAPTKKQGGVQAEDSASATTTFNSRGDEYSSNYKPMNWKCKCGDRILNP</sequence>
<accession>A0A5P1FHU9</accession>
<dbReference type="InterPro" id="IPR039455">
    <property type="entry name" value="EPFL"/>
</dbReference>
<reference evidence="9" key="1">
    <citation type="journal article" date="2017" name="Nat. Commun.">
        <title>The asparagus genome sheds light on the origin and evolution of a young Y chromosome.</title>
        <authorList>
            <person name="Harkess A."/>
            <person name="Zhou J."/>
            <person name="Xu C."/>
            <person name="Bowers J.E."/>
            <person name="Van der Hulst R."/>
            <person name="Ayyampalayam S."/>
            <person name="Mercati F."/>
            <person name="Riccardi P."/>
            <person name="McKain M.R."/>
            <person name="Kakrana A."/>
            <person name="Tang H."/>
            <person name="Ray J."/>
            <person name="Groenendijk J."/>
            <person name="Arikit S."/>
            <person name="Mathioni S.M."/>
            <person name="Nakano M."/>
            <person name="Shan H."/>
            <person name="Telgmann-Rauber A."/>
            <person name="Kanno A."/>
            <person name="Yue Z."/>
            <person name="Chen H."/>
            <person name="Li W."/>
            <person name="Chen Y."/>
            <person name="Xu X."/>
            <person name="Zhang Y."/>
            <person name="Luo S."/>
            <person name="Chen H."/>
            <person name="Gao J."/>
            <person name="Mao Z."/>
            <person name="Pires J.C."/>
            <person name="Luo M."/>
            <person name="Kudrna D."/>
            <person name="Wing R.A."/>
            <person name="Meyers B.C."/>
            <person name="Yi K."/>
            <person name="Kong H."/>
            <person name="Lavrijsen P."/>
            <person name="Sunseri F."/>
            <person name="Falavigna A."/>
            <person name="Ye Y."/>
            <person name="Leebens-Mack J.H."/>
            <person name="Chen G."/>
        </authorList>
    </citation>
    <scope>NUCLEOTIDE SEQUENCE [LARGE SCALE GENOMIC DNA]</scope>
    <source>
        <strain evidence="9">cv. DH0086</strain>
    </source>
</reference>
<keyword evidence="5" id="KW-1015">Disulfide bond</keyword>
<name>A0A5P1FHU9_ASPOF</name>
<dbReference type="Pfam" id="PF17181">
    <property type="entry name" value="EPF"/>
    <property type="match status" value="1"/>
</dbReference>
<dbReference type="GO" id="GO:0005576">
    <property type="term" value="C:extracellular region"/>
    <property type="evidence" value="ECO:0007669"/>
    <property type="project" value="UniProtKB-SubCell"/>
</dbReference>
<dbReference type="PANTHER" id="PTHR33109:SF7">
    <property type="entry name" value="EPIDERMAL PATTERNING FACTOR-LIKE PROTEIN 2"/>
    <property type="match status" value="1"/>
</dbReference>
<keyword evidence="3 6" id="KW-0964">Secreted</keyword>
<evidence type="ECO:0000256" key="5">
    <source>
        <dbReference type="ARBA" id="ARBA00023157"/>
    </source>
</evidence>
<gene>
    <name evidence="8" type="ORF">A4U43_C03F24570</name>
</gene>
<dbReference type="GO" id="GO:0010052">
    <property type="term" value="P:guard cell differentiation"/>
    <property type="evidence" value="ECO:0007669"/>
    <property type="project" value="UniProtKB-UniRule"/>
</dbReference>
<dbReference type="AlphaFoldDB" id="A0A5P1FHU9"/>